<dbReference type="AlphaFoldDB" id="A0A381QMU7"/>
<dbReference type="PANTHER" id="PTHR14269">
    <property type="entry name" value="CDP-DIACYLGLYCEROL--GLYCEROL-3-PHOSPHATE 3-PHOSPHATIDYLTRANSFERASE-RELATED"/>
    <property type="match status" value="1"/>
</dbReference>
<dbReference type="EMBL" id="UINC01001437">
    <property type="protein sequence ID" value="SUZ80672.1"/>
    <property type="molecule type" value="Genomic_DNA"/>
</dbReference>
<name>A0A381QMU7_9ZZZZ</name>
<dbReference type="PROSITE" id="PS00379">
    <property type="entry name" value="CDP_ALCOHOL_P_TRANSF"/>
    <property type="match status" value="1"/>
</dbReference>
<evidence type="ECO:0000256" key="11">
    <source>
        <dbReference type="SAM" id="Phobius"/>
    </source>
</evidence>
<dbReference type="InterPro" id="IPR004570">
    <property type="entry name" value="Phosphatidylglycerol_P_synth"/>
</dbReference>
<dbReference type="InterPro" id="IPR000462">
    <property type="entry name" value="CDP-OH_P_trans"/>
</dbReference>
<keyword evidence="9" id="KW-0594">Phospholipid biosynthesis</keyword>
<dbReference type="InterPro" id="IPR050324">
    <property type="entry name" value="CDP-alcohol_PTase-I"/>
</dbReference>
<keyword evidence="10" id="KW-1208">Phospholipid metabolism</keyword>
<dbReference type="InterPro" id="IPR048254">
    <property type="entry name" value="CDP_ALCOHOL_P_TRANSF_CS"/>
</dbReference>
<keyword evidence="5 11" id="KW-0812">Transmembrane</keyword>
<evidence type="ECO:0008006" key="13">
    <source>
        <dbReference type="Google" id="ProtNLM"/>
    </source>
</evidence>
<reference evidence="12" key="1">
    <citation type="submission" date="2018-05" db="EMBL/GenBank/DDBJ databases">
        <authorList>
            <person name="Lanie J.A."/>
            <person name="Ng W.-L."/>
            <person name="Kazmierczak K.M."/>
            <person name="Andrzejewski T.M."/>
            <person name="Davidsen T.M."/>
            <person name="Wayne K.J."/>
            <person name="Tettelin H."/>
            <person name="Glass J.I."/>
            <person name="Rusch D."/>
            <person name="Podicherti R."/>
            <person name="Tsui H.-C.T."/>
            <person name="Winkler M.E."/>
        </authorList>
    </citation>
    <scope>NUCLEOTIDE SEQUENCE</scope>
</reference>
<dbReference type="Pfam" id="PF01066">
    <property type="entry name" value="CDP-OH_P_transf"/>
    <property type="match status" value="1"/>
</dbReference>
<dbReference type="InterPro" id="IPR043130">
    <property type="entry name" value="CDP-OH_PTrfase_TM_dom"/>
</dbReference>
<keyword evidence="8 11" id="KW-0472">Membrane</keyword>
<evidence type="ECO:0000256" key="3">
    <source>
        <dbReference type="ARBA" id="ARBA00022516"/>
    </source>
</evidence>
<organism evidence="12">
    <name type="scientific">marine metagenome</name>
    <dbReference type="NCBI Taxonomy" id="408172"/>
    <lineage>
        <taxon>unclassified sequences</taxon>
        <taxon>metagenomes</taxon>
        <taxon>ecological metagenomes</taxon>
    </lineage>
</organism>
<evidence type="ECO:0000256" key="1">
    <source>
        <dbReference type="ARBA" id="ARBA00004141"/>
    </source>
</evidence>
<feature type="transmembrane region" description="Helical" evidence="11">
    <location>
        <begin position="111"/>
        <end position="133"/>
    </location>
</feature>
<evidence type="ECO:0000256" key="10">
    <source>
        <dbReference type="ARBA" id="ARBA00023264"/>
    </source>
</evidence>
<keyword evidence="3" id="KW-0444">Lipid biosynthesis</keyword>
<accession>A0A381QMU7</accession>
<evidence type="ECO:0000313" key="12">
    <source>
        <dbReference type="EMBL" id="SUZ80672.1"/>
    </source>
</evidence>
<dbReference type="GO" id="GO:0046474">
    <property type="term" value="P:glycerophospholipid biosynthetic process"/>
    <property type="evidence" value="ECO:0007669"/>
    <property type="project" value="TreeGrafter"/>
</dbReference>
<dbReference type="GO" id="GO:0016020">
    <property type="term" value="C:membrane"/>
    <property type="evidence" value="ECO:0007669"/>
    <property type="project" value="UniProtKB-SubCell"/>
</dbReference>
<dbReference type="GO" id="GO:0008444">
    <property type="term" value="F:CDP-diacylglycerol-glycerol-3-phosphate 3-phosphatidyltransferase activity"/>
    <property type="evidence" value="ECO:0007669"/>
    <property type="project" value="InterPro"/>
</dbReference>
<gene>
    <name evidence="12" type="ORF">METZ01_LOCUS33526</name>
</gene>
<dbReference type="Gene3D" id="1.20.120.1760">
    <property type="match status" value="1"/>
</dbReference>
<feature type="transmembrane region" description="Helical" evidence="11">
    <location>
        <begin position="53"/>
        <end position="72"/>
    </location>
</feature>
<evidence type="ECO:0000256" key="4">
    <source>
        <dbReference type="ARBA" id="ARBA00022679"/>
    </source>
</evidence>
<evidence type="ECO:0000256" key="5">
    <source>
        <dbReference type="ARBA" id="ARBA00022692"/>
    </source>
</evidence>
<evidence type="ECO:0000256" key="8">
    <source>
        <dbReference type="ARBA" id="ARBA00023136"/>
    </source>
</evidence>
<sequence>MLRGLSAIPIIYTLSRPDWNWLAAVLIILAALSDSLDGYFARRANEVTHLGKWIDPLADFILTVSVMLYLSIADRFPFWYFLFYTIRHAMIAGLAIYFLNYKIAILNSNWWGKWAASITALSVFLHIFEFASLPWLKPTTIYTGAGLLVISMLKYFKDFYIAHKKHRAQ</sequence>
<comment type="subcellular location">
    <subcellularLocation>
        <location evidence="1">Membrane</location>
        <topology evidence="1">Multi-pass membrane protein</topology>
    </subcellularLocation>
</comment>
<keyword evidence="7" id="KW-0443">Lipid metabolism</keyword>
<evidence type="ECO:0000256" key="9">
    <source>
        <dbReference type="ARBA" id="ARBA00023209"/>
    </source>
</evidence>
<keyword evidence="6 11" id="KW-1133">Transmembrane helix</keyword>
<feature type="transmembrane region" description="Helical" evidence="11">
    <location>
        <begin position="78"/>
        <end position="99"/>
    </location>
</feature>
<keyword evidence="4" id="KW-0808">Transferase</keyword>
<evidence type="ECO:0000256" key="6">
    <source>
        <dbReference type="ARBA" id="ARBA00022989"/>
    </source>
</evidence>
<dbReference type="PANTHER" id="PTHR14269:SF11">
    <property type="entry name" value="CDP-DIACYLGLYCEROL--GLYCEROL-3-PHOSPHATE 3-PHOSPHATIDYLTRANSFERASE"/>
    <property type="match status" value="1"/>
</dbReference>
<feature type="transmembrane region" description="Helical" evidence="11">
    <location>
        <begin position="20"/>
        <end position="41"/>
    </location>
</feature>
<evidence type="ECO:0000256" key="2">
    <source>
        <dbReference type="ARBA" id="ARBA00010441"/>
    </source>
</evidence>
<comment type="similarity">
    <text evidence="2">Belongs to the CDP-alcohol phosphatidyltransferase class-I family.</text>
</comment>
<evidence type="ECO:0000256" key="7">
    <source>
        <dbReference type="ARBA" id="ARBA00023098"/>
    </source>
</evidence>
<protein>
    <recommendedName>
        <fullName evidence="13">CDP-alcohol phosphatidyltransferase C-terminal domain-containing protein</fullName>
    </recommendedName>
</protein>
<dbReference type="PIRSF" id="PIRSF000847">
    <property type="entry name" value="Phos_ph_gly_syn"/>
    <property type="match status" value="1"/>
</dbReference>
<proteinExistence type="inferred from homology"/>